<comment type="caution">
    <text evidence="9">The sequence shown here is derived from an EMBL/GenBank/DDBJ whole genome shotgun (WGS) entry which is preliminary data.</text>
</comment>
<dbReference type="GO" id="GO:0005524">
    <property type="term" value="F:ATP binding"/>
    <property type="evidence" value="ECO:0007669"/>
    <property type="project" value="UniProtKB-KW"/>
</dbReference>
<feature type="repeat" description="TPR" evidence="6">
    <location>
        <begin position="192"/>
        <end position="225"/>
    </location>
</feature>
<dbReference type="InterPro" id="IPR011990">
    <property type="entry name" value="TPR-like_helical_dom_sf"/>
</dbReference>
<dbReference type="PANTHER" id="PTHR24421">
    <property type="entry name" value="NITRATE/NITRITE SENSOR PROTEIN NARX-RELATED"/>
    <property type="match status" value="1"/>
</dbReference>
<evidence type="ECO:0000256" key="1">
    <source>
        <dbReference type="ARBA" id="ARBA00000085"/>
    </source>
</evidence>
<feature type="transmembrane region" description="Helical" evidence="7">
    <location>
        <begin position="422"/>
        <end position="442"/>
    </location>
</feature>
<feature type="domain" description="Histidine kinase" evidence="8">
    <location>
        <begin position="553"/>
        <end position="638"/>
    </location>
</feature>
<keyword evidence="9" id="KW-0547">Nucleotide-binding</keyword>
<dbReference type="SUPFAM" id="SSF48452">
    <property type="entry name" value="TPR-like"/>
    <property type="match status" value="2"/>
</dbReference>
<dbReference type="Pfam" id="PF02518">
    <property type="entry name" value="HATPase_c"/>
    <property type="match status" value="1"/>
</dbReference>
<keyword evidence="4" id="KW-0418">Kinase</keyword>
<keyword evidence="3" id="KW-0808">Transferase</keyword>
<dbReference type="PROSITE" id="PS51257">
    <property type="entry name" value="PROKAR_LIPOPROTEIN"/>
    <property type="match status" value="1"/>
</dbReference>
<dbReference type="InterPro" id="IPR050482">
    <property type="entry name" value="Sensor_HK_TwoCompSys"/>
</dbReference>
<dbReference type="CDD" id="cd16917">
    <property type="entry name" value="HATPase_UhpB-NarQ-NarX-like"/>
    <property type="match status" value="1"/>
</dbReference>
<dbReference type="PROSITE" id="PS50005">
    <property type="entry name" value="TPR"/>
    <property type="match status" value="1"/>
</dbReference>
<dbReference type="Pfam" id="PF13374">
    <property type="entry name" value="TPR_10"/>
    <property type="match status" value="1"/>
</dbReference>
<keyword evidence="7" id="KW-0472">Membrane</keyword>
<evidence type="ECO:0000256" key="3">
    <source>
        <dbReference type="ARBA" id="ARBA00022679"/>
    </source>
</evidence>
<dbReference type="SUPFAM" id="SSF55874">
    <property type="entry name" value="ATPase domain of HSP90 chaperone/DNA topoisomerase II/histidine kinase"/>
    <property type="match status" value="1"/>
</dbReference>
<reference evidence="10" key="1">
    <citation type="journal article" date="2019" name="Int. J. Syst. Evol. Microbiol.">
        <title>The Global Catalogue of Microorganisms (GCM) 10K type strain sequencing project: providing services to taxonomists for standard genome sequencing and annotation.</title>
        <authorList>
            <consortium name="The Broad Institute Genomics Platform"/>
            <consortium name="The Broad Institute Genome Sequencing Center for Infectious Disease"/>
            <person name="Wu L."/>
            <person name="Ma J."/>
        </authorList>
    </citation>
    <scope>NUCLEOTIDE SEQUENCE [LARGE SCALE GENOMIC DNA]</scope>
    <source>
        <strain evidence="10">KCTC 42585</strain>
    </source>
</reference>
<organism evidence="9 10">
    <name type="scientific">Salinimicrobium flavum</name>
    <dbReference type="NCBI Taxonomy" id="1737065"/>
    <lineage>
        <taxon>Bacteria</taxon>
        <taxon>Pseudomonadati</taxon>
        <taxon>Bacteroidota</taxon>
        <taxon>Flavobacteriia</taxon>
        <taxon>Flavobacteriales</taxon>
        <taxon>Flavobacteriaceae</taxon>
        <taxon>Salinimicrobium</taxon>
    </lineage>
</organism>
<evidence type="ECO:0000256" key="2">
    <source>
        <dbReference type="ARBA" id="ARBA00012438"/>
    </source>
</evidence>
<dbReference type="EMBL" id="JBHULT010000009">
    <property type="protein sequence ID" value="MFD2518351.1"/>
    <property type="molecule type" value="Genomic_DNA"/>
</dbReference>
<dbReference type="Proteomes" id="UP001597468">
    <property type="component" value="Unassembled WGS sequence"/>
</dbReference>
<dbReference type="InterPro" id="IPR019734">
    <property type="entry name" value="TPR_rpt"/>
</dbReference>
<evidence type="ECO:0000256" key="7">
    <source>
        <dbReference type="SAM" id="Phobius"/>
    </source>
</evidence>
<keyword evidence="10" id="KW-1185">Reference proteome</keyword>
<dbReference type="InterPro" id="IPR003594">
    <property type="entry name" value="HATPase_dom"/>
</dbReference>
<dbReference type="InterPro" id="IPR005467">
    <property type="entry name" value="His_kinase_dom"/>
</dbReference>
<evidence type="ECO:0000259" key="8">
    <source>
        <dbReference type="PROSITE" id="PS50109"/>
    </source>
</evidence>
<keyword evidence="7" id="KW-0812">Transmembrane</keyword>
<proteinExistence type="predicted"/>
<accession>A0ABW5IXF0</accession>
<evidence type="ECO:0000313" key="10">
    <source>
        <dbReference type="Proteomes" id="UP001597468"/>
    </source>
</evidence>
<evidence type="ECO:0000256" key="5">
    <source>
        <dbReference type="ARBA" id="ARBA00023012"/>
    </source>
</evidence>
<comment type="catalytic activity">
    <reaction evidence="1">
        <text>ATP + protein L-histidine = ADP + protein N-phospho-L-histidine.</text>
        <dbReference type="EC" id="2.7.13.3"/>
    </reaction>
</comment>
<dbReference type="Gene3D" id="3.30.565.10">
    <property type="entry name" value="Histidine kinase-like ATPase, C-terminal domain"/>
    <property type="match status" value="1"/>
</dbReference>
<keyword evidence="7" id="KW-1133">Transmembrane helix</keyword>
<dbReference type="Gene3D" id="1.25.40.10">
    <property type="entry name" value="Tetratricopeptide repeat domain"/>
    <property type="match status" value="2"/>
</dbReference>
<keyword evidence="9" id="KW-0067">ATP-binding</keyword>
<dbReference type="PROSITE" id="PS50109">
    <property type="entry name" value="HIS_KIN"/>
    <property type="match status" value="1"/>
</dbReference>
<protein>
    <recommendedName>
        <fullName evidence="2">histidine kinase</fullName>
        <ecNumber evidence="2">2.7.13.3</ecNumber>
    </recommendedName>
</protein>
<evidence type="ECO:0000256" key="6">
    <source>
        <dbReference type="PROSITE-ProRule" id="PRU00339"/>
    </source>
</evidence>
<keyword evidence="5" id="KW-0902">Two-component regulatory system</keyword>
<gene>
    <name evidence="9" type="ORF">ACFSTG_10635</name>
</gene>
<dbReference type="InterPro" id="IPR036890">
    <property type="entry name" value="HATPase_C_sf"/>
</dbReference>
<keyword evidence="6" id="KW-0802">TPR repeat</keyword>
<sequence length="638" mass="72756">MKIGFCVFLGAIFLFTSCKQEELSEIPPPPVEPGSPAFYYEQGLETSDLDEKLRLYETGLGEVKSRRDSNLVALLEGKVYVLMRRGEYDLAEKWTDSLIKAAHLQQDTFFLAKAYYRKSILRKFGNDPIGNFRNAFISRQLHLQAGDSSFAARRTMEMAEAQLDMADYAGSQESATEAIKYLDNERDSIFISSAYNLIGLAYLYQDFHEDAIKEYQNALRYSARPQDSLTFLHNIAIAYKNNGNYDAALPILEKIAVSDVPSPGAKSRYLDNLAFTRWLKDPSARVDSLFFEALETKKELNDMEGLYNSYHHLASYYEDKDKQKAIQFAKQSLEAARKNSSPSGEVSVLKKLIDLIEGPGEKEYVDRYIFLHDSLDEANLKAKYHFAKIRFDEQRKQQEINSLEKENFLQTLKTERLQTRNLVISLLGLLILFVAGALLYYFRQRSRKEKIREIYLTESRISKRIHDELANDVYNLMSRLESGVSEGTVDELEHIYHRTRDISRENSEIETGKDFIQGLVSNLKLNTGGAKLILRGETIVAWDKIPEEKKIVIYRVLQELMINMKKHSKAKLVAIVFSRTGQGLEITFTDNGEGSDPEAMFNGNGLKNVKNRVASVNGKIELESAKGKGFKAKIRIPV</sequence>
<evidence type="ECO:0000313" key="9">
    <source>
        <dbReference type="EMBL" id="MFD2518351.1"/>
    </source>
</evidence>
<name>A0ABW5IXF0_9FLAO</name>
<dbReference type="RefSeq" id="WP_380752303.1">
    <property type="nucleotide sequence ID" value="NZ_JBHULT010000009.1"/>
</dbReference>
<evidence type="ECO:0000256" key="4">
    <source>
        <dbReference type="ARBA" id="ARBA00022777"/>
    </source>
</evidence>
<dbReference type="PANTHER" id="PTHR24421:SF10">
    <property type="entry name" value="NITRATE_NITRITE SENSOR PROTEIN NARQ"/>
    <property type="match status" value="1"/>
</dbReference>
<dbReference type="EC" id="2.7.13.3" evidence="2"/>